<comment type="caution">
    <text evidence="9">The sequence shown here is derived from an EMBL/GenBank/DDBJ whole genome shotgun (WGS) entry which is preliminary data.</text>
</comment>
<keyword evidence="5 8" id="KW-1133">Transmembrane helix</keyword>
<keyword evidence="4" id="KW-0479">Metal-binding</keyword>
<dbReference type="GO" id="GO:0006121">
    <property type="term" value="P:mitochondrial electron transport, succinate to ubiquinone"/>
    <property type="evidence" value="ECO:0007669"/>
    <property type="project" value="TreeGrafter"/>
</dbReference>
<dbReference type="NCBIfam" id="TIGR02970">
    <property type="entry name" value="succ_dehyd_cytB"/>
    <property type="match status" value="1"/>
</dbReference>
<dbReference type="AlphaFoldDB" id="A0A7C8J9D4"/>
<keyword evidence="2" id="KW-0349">Heme</keyword>
<keyword evidence="7 8" id="KW-0472">Membrane</keyword>
<dbReference type="GO" id="GO:0016020">
    <property type="term" value="C:membrane"/>
    <property type="evidence" value="ECO:0007669"/>
    <property type="project" value="UniProtKB-SubCell"/>
</dbReference>
<reference evidence="11 12" key="1">
    <citation type="submission" date="2019-06" db="EMBL/GenBank/DDBJ databases">
        <authorList>
            <person name="Palmer J.M."/>
        </authorList>
    </citation>
    <scope>NUCLEOTIDE SEQUENCE [LARGE SCALE GENOMIC DNA]</scope>
    <source>
        <strain evidence="9 11">TWF102</strain>
        <strain evidence="10 12">TWF703</strain>
    </source>
</reference>
<evidence type="ECO:0000256" key="5">
    <source>
        <dbReference type="ARBA" id="ARBA00022989"/>
    </source>
</evidence>
<dbReference type="EMBL" id="WIQZ01000043">
    <property type="protein sequence ID" value="KAF3132736.1"/>
    <property type="molecule type" value="Genomic_DNA"/>
</dbReference>
<dbReference type="PROSITE" id="PS01001">
    <property type="entry name" value="SDH_CYT_2"/>
    <property type="match status" value="1"/>
</dbReference>
<dbReference type="InterPro" id="IPR014314">
    <property type="entry name" value="Succ_DH_cytb556"/>
</dbReference>
<comment type="subcellular location">
    <subcellularLocation>
        <location evidence="1">Membrane</location>
        <topology evidence="1">Multi-pass membrane protein</topology>
    </subcellularLocation>
</comment>
<evidence type="ECO:0000313" key="11">
    <source>
        <dbReference type="Proteomes" id="UP000475325"/>
    </source>
</evidence>
<dbReference type="PANTHER" id="PTHR10978:SF5">
    <property type="entry name" value="SUCCINATE DEHYDROGENASE CYTOCHROME B560 SUBUNIT, MITOCHONDRIAL"/>
    <property type="match status" value="1"/>
</dbReference>
<name>A0A7C8J9D4_ORBOL</name>
<keyword evidence="6" id="KW-0408">Iron</keyword>
<protein>
    <submittedName>
        <fullName evidence="9">Cytochrome b subunit of succinate dehydrogenase, Sdh3p</fullName>
    </submittedName>
</protein>
<evidence type="ECO:0000256" key="3">
    <source>
        <dbReference type="ARBA" id="ARBA00022692"/>
    </source>
</evidence>
<evidence type="ECO:0000256" key="2">
    <source>
        <dbReference type="ARBA" id="ARBA00022617"/>
    </source>
</evidence>
<evidence type="ECO:0000313" key="9">
    <source>
        <dbReference type="EMBL" id="KAF3098177.1"/>
    </source>
</evidence>
<dbReference type="CDD" id="cd03499">
    <property type="entry name" value="SQR_TypeC_SdhC"/>
    <property type="match status" value="1"/>
</dbReference>
<dbReference type="EMBL" id="WIQW01000032">
    <property type="protein sequence ID" value="KAF3098177.1"/>
    <property type="molecule type" value="Genomic_DNA"/>
</dbReference>
<keyword evidence="3 8" id="KW-0812">Transmembrane</keyword>
<evidence type="ECO:0000313" key="12">
    <source>
        <dbReference type="Proteomes" id="UP000480548"/>
    </source>
</evidence>
<evidence type="ECO:0000313" key="10">
    <source>
        <dbReference type="EMBL" id="KAF3132736.1"/>
    </source>
</evidence>
<dbReference type="InterPro" id="IPR000701">
    <property type="entry name" value="SuccDH_FuR_B_TM-su"/>
</dbReference>
<dbReference type="InterPro" id="IPR034804">
    <property type="entry name" value="SQR/QFR_C/D"/>
</dbReference>
<evidence type="ECO:0000256" key="1">
    <source>
        <dbReference type="ARBA" id="ARBA00004141"/>
    </source>
</evidence>
<sequence length="220" mass="24279">MKSYASYPSLFNSSRFFLSAPSTSTSKLHYNQPLQSQTGYRSRSNISIMLSTRVLSRSLLRSARPKSTTFFTPRRMITTESIPASSADSILAAQRLVRPVSPHLTIYQPQLTWYLSMTTRITGVALSGVFYLYAIGYVLVSPFGVDMSVANASKKWGEFNGAVKAAVKAPLAACFSFHFWNGIRHLVWDTGRELTVRGVYRTGYGVLGLTALSTLGLLVV</sequence>
<dbReference type="Pfam" id="PF01127">
    <property type="entry name" value="Sdh_cyt"/>
    <property type="match status" value="1"/>
</dbReference>
<gene>
    <name evidence="9" type="primary">SDH3</name>
    <name evidence="9" type="ORF">TWF102_006165</name>
    <name evidence="10" type="ORF">TWF703_007202</name>
</gene>
<dbReference type="InterPro" id="IPR018495">
    <property type="entry name" value="Succ_DH_cyt_bsu_CS"/>
</dbReference>
<dbReference type="Proteomes" id="UP000480548">
    <property type="component" value="Unassembled WGS sequence"/>
</dbReference>
<evidence type="ECO:0000256" key="4">
    <source>
        <dbReference type="ARBA" id="ARBA00022723"/>
    </source>
</evidence>
<organism evidence="9 11">
    <name type="scientific">Orbilia oligospora</name>
    <name type="common">Nematode-trapping fungus</name>
    <name type="synonym">Arthrobotrys oligospora</name>
    <dbReference type="NCBI Taxonomy" id="2813651"/>
    <lineage>
        <taxon>Eukaryota</taxon>
        <taxon>Fungi</taxon>
        <taxon>Dikarya</taxon>
        <taxon>Ascomycota</taxon>
        <taxon>Pezizomycotina</taxon>
        <taxon>Orbiliomycetes</taxon>
        <taxon>Orbiliales</taxon>
        <taxon>Orbiliaceae</taxon>
        <taxon>Orbilia</taxon>
    </lineage>
</organism>
<accession>A0A7C8J9D4</accession>
<dbReference type="GO" id="GO:0046872">
    <property type="term" value="F:metal ion binding"/>
    <property type="evidence" value="ECO:0007669"/>
    <property type="project" value="UniProtKB-KW"/>
</dbReference>
<dbReference type="GO" id="GO:0005739">
    <property type="term" value="C:mitochondrion"/>
    <property type="evidence" value="ECO:0007669"/>
    <property type="project" value="GOC"/>
</dbReference>
<dbReference type="GO" id="GO:0009055">
    <property type="term" value="F:electron transfer activity"/>
    <property type="evidence" value="ECO:0007669"/>
    <property type="project" value="InterPro"/>
</dbReference>
<dbReference type="Proteomes" id="UP000475325">
    <property type="component" value="Unassembled WGS sequence"/>
</dbReference>
<feature type="transmembrane region" description="Helical" evidence="8">
    <location>
        <begin position="124"/>
        <end position="145"/>
    </location>
</feature>
<dbReference type="SUPFAM" id="SSF81343">
    <property type="entry name" value="Fumarate reductase respiratory complex transmembrane subunits"/>
    <property type="match status" value="1"/>
</dbReference>
<dbReference type="Gene3D" id="1.20.1300.10">
    <property type="entry name" value="Fumarate reductase/succinate dehydrogenase, transmembrane subunit"/>
    <property type="match status" value="1"/>
</dbReference>
<proteinExistence type="predicted"/>
<dbReference type="PANTHER" id="PTHR10978">
    <property type="entry name" value="SUCCINATE DEHYDROGENASE CYTOCHROME B560 SUBUNIT"/>
    <property type="match status" value="1"/>
</dbReference>
<dbReference type="GO" id="GO:0006099">
    <property type="term" value="P:tricarboxylic acid cycle"/>
    <property type="evidence" value="ECO:0007669"/>
    <property type="project" value="InterPro"/>
</dbReference>
<evidence type="ECO:0000256" key="8">
    <source>
        <dbReference type="SAM" id="Phobius"/>
    </source>
</evidence>
<evidence type="ECO:0000256" key="7">
    <source>
        <dbReference type="ARBA" id="ARBA00023136"/>
    </source>
</evidence>
<feature type="transmembrane region" description="Helical" evidence="8">
    <location>
        <begin position="199"/>
        <end position="219"/>
    </location>
</feature>
<evidence type="ECO:0000256" key="6">
    <source>
        <dbReference type="ARBA" id="ARBA00023004"/>
    </source>
</evidence>